<feature type="compositionally biased region" description="Polar residues" evidence="6">
    <location>
        <begin position="742"/>
        <end position="753"/>
    </location>
</feature>
<keyword evidence="5" id="KW-0539">Nucleus</keyword>
<reference evidence="10" key="3">
    <citation type="submission" date="2020-12" db="UniProtKB">
        <authorList>
            <consortium name="EnsemblPlants"/>
        </authorList>
    </citation>
    <scope>IDENTIFICATION</scope>
</reference>
<feature type="compositionally biased region" description="Basic and acidic residues" evidence="6">
    <location>
        <begin position="263"/>
        <end position="283"/>
    </location>
</feature>
<feature type="domain" description="DUF7615" evidence="9">
    <location>
        <begin position="795"/>
        <end position="911"/>
    </location>
</feature>
<dbReference type="GO" id="GO:0005634">
    <property type="term" value="C:nucleus"/>
    <property type="evidence" value="ECO:0007669"/>
    <property type="project" value="UniProtKB-SubCell"/>
</dbReference>
<feature type="region of interest" description="Disordered" evidence="6">
    <location>
        <begin position="263"/>
        <end position="291"/>
    </location>
</feature>
<evidence type="ECO:0000256" key="6">
    <source>
        <dbReference type="SAM" id="MobiDB-lite"/>
    </source>
</evidence>
<sequence>MADGDSEWNRDHARADYDAEYHVATEVHVSTPDYALLTHSMGSPCLLKGEIPFQLQASGIWDATAAPATHLSQFPHLRSSLRTAAAVPRFESESADILMPSPLAIRGDKTVLDHMEPHPVLCNFNQSDNATPLIASRTRPSKKSPPSNPPVIVGQLPPVPDSIPRDPVPQAGRGEGWPYAPQGWPKADDKWGWRVGKRASSNSLWIDRYVILPISLLKSRRPGKPAEFASRRSFSEYFKQNFPEIDPDSIFKAFDWKVPAPKSTEDNEAFDKRGSGVKRDKPSSTDGDDGWQKLKKQCRAGNPDCLLVRGKGGAFESLESLVCHICCSEPGFCCECKCILCCETFLPDADEVSIIRCRNFPVSGDGICGHASHLECALTSQLAGSIKKNGLDMEYMCRRCDRRMDLRETFTRLVEVLSKTVMRSKVENSLQLALRIVQDPDDEARSPGKVLATLIEDALRKVRLGADIGEVYNELTKQRLGLQPGQLVYASEVSHQVQNGSGAMGPKSTLEGSQHPTETSLDKLLSPLRSSVSCDASIILPTLISSPHVQRSPTVSTRQSGWNDTCPASNNPSNALMVWYGDSQADGVATTRGKRLQYVPSMDMKVPRTSIQDFPKPEGQIMSSVVLQTPSDILTHTTDLSSLIHQSVSRPPTLSIQEHIRQCEAMANRVRGAAELNTPFSMLSEAVCGEPEVVPTSDSKPPSFSGGSSTAEIHDSQPPASQVVNPSAEASHYTRESGIASIPSSCNPRSPSLFKSQEAGECIANTDLTEVPRIELSTIPTSKREPDVADADGLESEYEDQIIQALEKLRKAQAAEYACAEKYLHAQKRTIIEHYLQLGNVCGDIAKNGRVKLSPKQVKKDLSKSITFTDRAMNRPVDQVGKMQEGEKIFESMLNISNGFGQASKEFLREFFNWPPTDIAES</sequence>
<organism evidence="10 11">
    <name type="scientific">Physcomitrium patens</name>
    <name type="common">Spreading-leaved earth moss</name>
    <name type="synonym">Physcomitrella patens</name>
    <dbReference type="NCBI Taxonomy" id="3218"/>
    <lineage>
        <taxon>Eukaryota</taxon>
        <taxon>Viridiplantae</taxon>
        <taxon>Streptophyta</taxon>
        <taxon>Embryophyta</taxon>
        <taxon>Bryophyta</taxon>
        <taxon>Bryophytina</taxon>
        <taxon>Bryopsida</taxon>
        <taxon>Funariidae</taxon>
        <taxon>Funariales</taxon>
        <taxon>Funariaceae</taxon>
        <taxon>Physcomitrium</taxon>
    </lineage>
</organism>
<gene>
    <name evidence="10" type="primary">LOC112292560</name>
</gene>
<dbReference type="InterPro" id="IPR055508">
    <property type="entry name" value="DUF7081"/>
</dbReference>
<feature type="compositionally biased region" description="Polar residues" evidence="6">
    <location>
        <begin position="510"/>
        <end position="519"/>
    </location>
</feature>
<dbReference type="EMBL" id="ABEU02000015">
    <property type="status" value="NOT_ANNOTATED_CDS"/>
    <property type="molecule type" value="Genomic_DNA"/>
</dbReference>
<dbReference type="Pfam" id="PF07227">
    <property type="entry name" value="PHD_Oberon"/>
    <property type="match status" value="1"/>
</dbReference>
<evidence type="ECO:0000259" key="7">
    <source>
        <dbReference type="Pfam" id="PF07227"/>
    </source>
</evidence>
<evidence type="ECO:0000313" key="10">
    <source>
        <dbReference type="EnsemblPlants" id="Pp3c15_9060V3.2"/>
    </source>
</evidence>
<dbReference type="InterPro" id="IPR056034">
    <property type="entry name" value="DUF7615"/>
</dbReference>
<name>A0A7I4B0J5_PHYPA</name>
<proteinExistence type="predicted"/>
<comment type="subcellular location">
    <subcellularLocation>
        <location evidence="1">Nucleus</location>
    </subcellularLocation>
</comment>
<evidence type="ECO:0000259" key="9">
    <source>
        <dbReference type="Pfam" id="PF24590"/>
    </source>
</evidence>
<evidence type="ECO:0000313" key="11">
    <source>
        <dbReference type="Proteomes" id="UP000006727"/>
    </source>
</evidence>
<dbReference type="Pfam" id="PF23299">
    <property type="entry name" value="DUF7081"/>
    <property type="match status" value="1"/>
</dbReference>
<dbReference type="Pfam" id="PF24590">
    <property type="entry name" value="DUF7615"/>
    <property type="match status" value="1"/>
</dbReference>
<evidence type="ECO:0000256" key="2">
    <source>
        <dbReference type="ARBA" id="ARBA00022723"/>
    </source>
</evidence>
<dbReference type="Proteomes" id="UP000006727">
    <property type="component" value="Chromosome 15"/>
</dbReference>
<dbReference type="AlphaFoldDB" id="A0A7I4B0J5"/>
<feature type="compositionally biased region" description="Polar residues" evidence="6">
    <location>
        <begin position="696"/>
        <end position="711"/>
    </location>
</feature>
<dbReference type="Gramene" id="Pp3c15_9060V3.2">
    <property type="protein sequence ID" value="Pp3c15_9060V3.2"/>
    <property type="gene ID" value="Pp3c15_9060"/>
</dbReference>
<evidence type="ECO:0000256" key="3">
    <source>
        <dbReference type="ARBA" id="ARBA00022771"/>
    </source>
</evidence>
<keyword evidence="3" id="KW-0863">Zinc-finger</keyword>
<feature type="region of interest" description="Disordered" evidence="6">
    <location>
        <begin position="136"/>
        <end position="180"/>
    </location>
</feature>
<reference evidence="10 11" key="2">
    <citation type="journal article" date="2018" name="Plant J.">
        <title>The Physcomitrella patens chromosome-scale assembly reveals moss genome structure and evolution.</title>
        <authorList>
            <person name="Lang D."/>
            <person name="Ullrich K.K."/>
            <person name="Murat F."/>
            <person name="Fuchs J."/>
            <person name="Jenkins J."/>
            <person name="Haas F.B."/>
            <person name="Piednoel M."/>
            <person name="Gundlach H."/>
            <person name="Van Bel M."/>
            <person name="Meyberg R."/>
            <person name="Vives C."/>
            <person name="Morata J."/>
            <person name="Symeonidi A."/>
            <person name="Hiss M."/>
            <person name="Muchero W."/>
            <person name="Kamisugi Y."/>
            <person name="Saleh O."/>
            <person name="Blanc G."/>
            <person name="Decker E.L."/>
            <person name="van Gessel N."/>
            <person name="Grimwood J."/>
            <person name="Hayes R.D."/>
            <person name="Graham S.W."/>
            <person name="Gunter L.E."/>
            <person name="McDaniel S.F."/>
            <person name="Hoernstein S.N.W."/>
            <person name="Larsson A."/>
            <person name="Li F.W."/>
            <person name="Perroud P.F."/>
            <person name="Phillips J."/>
            <person name="Ranjan P."/>
            <person name="Rokshar D.S."/>
            <person name="Rothfels C.J."/>
            <person name="Schneider L."/>
            <person name="Shu S."/>
            <person name="Stevenson D.W."/>
            <person name="Thummler F."/>
            <person name="Tillich M."/>
            <person name="Villarreal Aguilar J.C."/>
            <person name="Widiez T."/>
            <person name="Wong G.K."/>
            <person name="Wymore A."/>
            <person name="Zhang Y."/>
            <person name="Zimmer A.D."/>
            <person name="Quatrano R.S."/>
            <person name="Mayer K.F.X."/>
            <person name="Goodstein D."/>
            <person name="Casacuberta J.M."/>
            <person name="Vandepoele K."/>
            <person name="Reski R."/>
            <person name="Cuming A.C."/>
            <person name="Tuskan G.A."/>
            <person name="Maumus F."/>
            <person name="Salse J."/>
            <person name="Schmutz J."/>
            <person name="Rensing S.A."/>
        </authorList>
    </citation>
    <scope>NUCLEOTIDE SEQUENCE [LARGE SCALE GENOMIC DNA]</scope>
    <source>
        <strain evidence="10 11">cv. Gransden 2004</strain>
    </source>
</reference>
<dbReference type="InterPro" id="IPR032881">
    <property type="entry name" value="Oberon-like_PHD"/>
</dbReference>
<keyword evidence="11" id="KW-1185">Reference proteome</keyword>
<evidence type="ECO:0000256" key="4">
    <source>
        <dbReference type="ARBA" id="ARBA00022833"/>
    </source>
</evidence>
<feature type="region of interest" description="Disordered" evidence="6">
    <location>
        <begin position="498"/>
        <end position="520"/>
    </location>
</feature>
<evidence type="ECO:0000256" key="1">
    <source>
        <dbReference type="ARBA" id="ARBA00004123"/>
    </source>
</evidence>
<evidence type="ECO:0000259" key="8">
    <source>
        <dbReference type="Pfam" id="PF23299"/>
    </source>
</evidence>
<accession>A0A7I4B0J5</accession>
<keyword evidence="4" id="KW-0862">Zinc</keyword>
<evidence type="ECO:0008006" key="12">
    <source>
        <dbReference type="Google" id="ProtNLM"/>
    </source>
</evidence>
<dbReference type="PANTHER" id="PTHR33345">
    <property type="entry name" value="ADAPTER PROTEIN, PUTATIVE-RELATED"/>
    <property type="match status" value="1"/>
</dbReference>
<feature type="domain" description="Oberon-like PHD finger" evidence="7">
    <location>
        <begin position="317"/>
        <end position="434"/>
    </location>
</feature>
<dbReference type="GO" id="GO:0008270">
    <property type="term" value="F:zinc ion binding"/>
    <property type="evidence" value="ECO:0007669"/>
    <property type="project" value="UniProtKB-KW"/>
</dbReference>
<feature type="region of interest" description="Disordered" evidence="6">
    <location>
        <begin position="691"/>
        <end position="753"/>
    </location>
</feature>
<dbReference type="EnsemblPlants" id="Pp3c15_9060V3.2">
    <property type="protein sequence ID" value="Pp3c15_9060V3.2"/>
    <property type="gene ID" value="Pp3c15_9060"/>
</dbReference>
<protein>
    <recommendedName>
        <fullName evidence="12">Oberon PHD finger domain-containing protein</fullName>
    </recommendedName>
</protein>
<dbReference type="PANTHER" id="PTHR33345:SF6">
    <property type="entry name" value="OS03G0747200 PROTEIN"/>
    <property type="match status" value="1"/>
</dbReference>
<keyword evidence="2" id="KW-0479">Metal-binding</keyword>
<feature type="domain" description="DUF7081" evidence="8">
    <location>
        <begin position="167"/>
        <end position="260"/>
    </location>
</feature>
<evidence type="ECO:0000256" key="5">
    <source>
        <dbReference type="ARBA" id="ARBA00023242"/>
    </source>
</evidence>
<reference evidence="10 11" key="1">
    <citation type="journal article" date="2008" name="Science">
        <title>The Physcomitrella genome reveals evolutionary insights into the conquest of land by plants.</title>
        <authorList>
            <person name="Rensing S."/>
            <person name="Lang D."/>
            <person name="Zimmer A."/>
            <person name="Terry A."/>
            <person name="Salamov A."/>
            <person name="Shapiro H."/>
            <person name="Nishiyama T."/>
            <person name="Perroud P.-F."/>
            <person name="Lindquist E."/>
            <person name="Kamisugi Y."/>
            <person name="Tanahashi T."/>
            <person name="Sakakibara K."/>
            <person name="Fujita T."/>
            <person name="Oishi K."/>
            <person name="Shin-I T."/>
            <person name="Kuroki Y."/>
            <person name="Toyoda A."/>
            <person name="Suzuki Y."/>
            <person name="Hashimoto A."/>
            <person name="Yamaguchi K."/>
            <person name="Sugano A."/>
            <person name="Kohara Y."/>
            <person name="Fujiyama A."/>
            <person name="Anterola A."/>
            <person name="Aoki S."/>
            <person name="Ashton N."/>
            <person name="Barbazuk W.B."/>
            <person name="Barker E."/>
            <person name="Bennetzen J."/>
            <person name="Bezanilla M."/>
            <person name="Blankenship R."/>
            <person name="Cho S.H."/>
            <person name="Dutcher S."/>
            <person name="Estelle M."/>
            <person name="Fawcett J.A."/>
            <person name="Gundlach H."/>
            <person name="Hanada K."/>
            <person name="Heyl A."/>
            <person name="Hicks K.A."/>
            <person name="Hugh J."/>
            <person name="Lohr M."/>
            <person name="Mayer K."/>
            <person name="Melkozernov A."/>
            <person name="Murata T."/>
            <person name="Nelson D."/>
            <person name="Pils B."/>
            <person name="Prigge M."/>
            <person name="Reiss B."/>
            <person name="Renner T."/>
            <person name="Rombauts S."/>
            <person name="Rushton P."/>
            <person name="Sanderfoot A."/>
            <person name="Schween G."/>
            <person name="Shiu S.-H."/>
            <person name="Stueber K."/>
            <person name="Theodoulou F.L."/>
            <person name="Tu H."/>
            <person name="Van de Peer Y."/>
            <person name="Verrier P.J."/>
            <person name="Waters E."/>
            <person name="Wood A."/>
            <person name="Yang L."/>
            <person name="Cove D."/>
            <person name="Cuming A."/>
            <person name="Hasebe M."/>
            <person name="Lucas S."/>
            <person name="Mishler D.B."/>
            <person name="Reski R."/>
            <person name="Grigoriev I."/>
            <person name="Quatrano R.S."/>
            <person name="Boore J.L."/>
        </authorList>
    </citation>
    <scope>NUCLEOTIDE SEQUENCE [LARGE SCALE GENOMIC DNA]</scope>
    <source>
        <strain evidence="10 11">cv. Gransden 2004</strain>
    </source>
</reference>